<sequence length="129" mass="14587">MTASGYADLKFPKPRPQALAKRDRDAERERVSTAEDKIVRQRSGGRCEVIERVRAWTLAGWTMTRCNRRAVGEPHHLKGGYGRRNRGDSILALWKLDTCGQCHVEIHNGMLAPTDPQADAATCVFTRRR</sequence>
<evidence type="ECO:0008006" key="4">
    <source>
        <dbReference type="Google" id="ProtNLM"/>
    </source>
</evidence>
<dbReference type="EMBL" id="MT141542">
    <property type="protein sequence ID" value="QJA65628.1"/>
    <property type="molecule type" value="Genomic_DNA"/>
</dbReference>
<feature type="compositionally biased region" description="Basic and acidic residues" evidence="1">
    <location>
        <begin position="20"/>
        <end position="32"/>
    </location>
</feature>
<protein>
    <recommendedName>
        <fullName evidence="4">HNH endonuclease</fullName>
    </recommendedName>
</protein>
<dbReference type="AlphaFoldDB" id="A0A6M3J860"/>
<gene>
    <name evidence="3" type="ORF">MM415A02115_0014</name>
    <name evidence="2" type="ORF">MM415B00382_0018</name>
</gene>
<evidence type="ECO:0000256" key="1">
    <source>
        <dbReference type="SAM" id="MobiDB-lite"/>
    </source>
</evidence>
<reference evidence="2" key="1">
    <citation type="submission" date="2020-03" db="EMBL/GenBank/DDBJ databases">
        <title>The deep terrestrial virosphere.</title>
        <authorList>
            <person name="Holmfeldt K."/>
            <person name="Nilsson E."/>
            <person name="Simone D."/>
            <person name="Lopez-Fernandez M."/>
            <person name="Wu X."/>
            <person name="de Brujin I."/>
            <person name="Lundin D."/>
            <person name="Andersson A."/>
            <person name="Bertilsson S."/>
            <person name="Dopson M."/>
        </authorList>
    </citation>
    <scope>NUCLEOTIDE SEQUENCE</scope>
    <source>
        <strain evidence="3">MM415A02115</strain>
        <strain evidence="2">MM415B00382</strain>
    </source>
</reference>
<dbReference type="EMBL" id="MT142070">
    <property type="protein sequence ID" value="QJA74045.1"/>
    <property type="molecule type" value="Genomic_DNA"/>
</dbReference>
<evidence type="ECO:0000313" key="2">
    <source>
        <dbReference type="EMBL" id="QJA65628.1"/>
    </source>
</evidence>
<organism evidence="2">
    <name type="scientific">viral metagenome</name>
    <dbReference type="NCBI Taxonomy" id="1070528"/>
    <lineage>
        <taxon>unclassified sequences</taxon>
        <taxon>metagenomes</taxon>
        <taxon>organismal metagenomes</taxon>
    </lineage>
</organism>
<proteinExistence type="predicted"/>
<evidence type="ECO:0000313" key="3">
    <source>
        <dbReference type="EMBL" id="QJA74045.1"/>
    </source>
</evidence>
<name>A0A6M3J860_9ZZZZ</name>
<feature type="region of interest" description="Disordered" evidence="1">
    <location>
        <begin position="1"/>
        <end position="32"/>
    </location>
</feature>
<accession>A0A6M3J860</accession>